<proteinExistence type="predicted"/>
<dbReference type="PANTHER" id="PTHR12725:SF117">
    <property type="entry name" value="HALOACID DEHALOGENASE-LIKE HYDROLASE"/>
    <property type="match status" value="1"/>
</dbReference>
<dbReference type="SFLD" id="SFLDS00003">
    <property type="entry name" value="Haloacid_Dehalogenase"/>
    <property type="match status" value="1"/>
</dbReference>
<dbReference type="EMBL" id="CP015518">
    <property type="protein sequence ID" value="APG24660.1"/>
    <property type="molecule type" value="Genomic_DNA"/>
</dbReference>
<organism evidence="1 2">
    <name type="scientific">Syntrophotalea acetylenica</name>
    <name type="common">Pelobacter acetylenicus</name>
    <dbReference type="NCBI Taxonomy" id="29542"/>
    <lineage>
        <taxon>Bacteria</taxon>
        <taxon>Pseudomonadati</taxon>
        <taxon>Thermodesulfobacteriota</taxon>
        <taxon>Desulfuromonadia</taxon>
        <taxon>Desulfuromonadales</taxon>
        <taxon>Syntrophotaleaceae</taxon>
        <taxon>Syntrophotalea</taxon>
    </lineage>
</organism>
<evidence type="ECO:0000313" key="1">
    <source>
        <dbReference type="EMBL" id="APG24660.1"/>
    </source>
</evidence>
<sequence length="220" mass="24919">MQCILFDLDNTLYPPCCDLFSLIDTRINRYMHEVVGIPLENVDSLRRRYWQDYGVTMRGLMRHHRVDPEDYLHYVHDVDVRSRLQPDPELRQALLSLPQSRVVFTNSSRAHTDRVLDALGIADLFDAVFDIRVADYMPKPYLEPYQRVLDQLGLAGSQCVMVEDSVANLRPAKQLGMATILVGDAVPESFVDRHLAGVEQLPQALACWASCGTGSPARGY</sequence>
<dbReference type="SUPFAM" id="SSF56784">
    <property type="entry name" value="HAD-like"/>
    <property type="match status" value="1"/>
</dbReference>
<dbReference type="AlphaFoldDB" id="A0A1L3GFK1"/>
<accession>A0A1L3GFK1</accession>
<name>A0A1L3GFK1_SYNAC</name>
<evidence type="ECO:0000313" key="2">
    <source>
        <dbReference type="Proteomes" id="UP000182264"/>
    </source>
</evidence>
<dbReference type="InterPro" id="IPR006439">
    <property type="entry name" value="HAD-SF_hydro_IA"/>
</dbReference>
<dbReference type="OrthoDB" id="9807630at2"/>
<keyword evidence="2" id="KW-1185">Reference proteome</keyword>
<dbReference type="SFLD" id="SFLDG01129">
    <property type="entry name" value="C1.5:_HAD__Beta-PGM__Phosphata"/>
    <property type="match status" value="1"/>
</dbReference>
<gene>
    <name evidence="1" type="ORF">A7E75_06185</name>
</gene>
<dbReference type="PANTHER" id="PTHR12725">
    <property type="entry name" value="HALOACID DEHALOGENASE-LIKE HYDROLASE"/>
    <property type="match status" value="1"/>
</dbReference>
<dbReference type="Proteomes" id="UP000182264">
    <property type="component" value="Chromosome"/>
</dbReference>
<dbReference type="InterPro" id="IPR010237">
    <property type="entry name" value="Pyr-5-nucltdase"/>
</dbReference>
<dbReference type="PRINTS" id="PR00413">
    <property type="entry name" value="HADHALOGNASE"/>
</dbReference>
<dbReference type="KEGG" id="pace:A6070_00105"/>
<dbReference type="InterPro" id="IPR036412">
    <property type="entry name" value="HAD-like_sf"/>
</dbReference>
<reference evidence="1 2" key="1">
    <citation type="journal article" date="2017" name="Genome Announc.">
        <title>Complete Genome Sequences of Two Acetylene-Fermenting Pelobacter acetylenicus Strains.</title>
        <authorList>
            <person name="Sutton J.M."/>
            <person name="Baesman S.M."/>
            <person name="Fierst J.L."/>
            <person name="Poret-Peterson A.T."/>
            <person name="Oremland R.S."/>
            <person name="Dunlap D.S."/>
            <person name="Akob D.M."/>
        </authorList>
    </citation>
    <scope>NUCLEOTIDE SEQUENCE [LARGE SCALE GENOMIC DNA]</scope>
    <source>
        <strain evidence="1 2">DSM 3247</strain>
    </source>
</reference>
<dbReference type="Gene3D" id="3.40.50.1000">
    <property type="entry name" value="HAD superfamily/HAD-like"/>
    <property type="match status" value="1"/>
</dbReference>
<dbReference type="Gene3D" id="1.10.150.450">
    <property type="match status" value="1"/>
</dbReference>
<dbReference type="NCBIfam" id="TIGR01993">
    <property type="entry name" value="Pyr-5-nucltdase"/>
    <property type="match status" value="1"/>
</dbReference>
<protein>
    <submittedName>
        <fullName evidence="1">Pyrimidine 5'-nucleotidase</fullName>
    </submittedName>
</protein>
<dbReference type="RefSeq" id="WP_072286502.1">
    <property type="nucleotide sequence ID" value="NZ_CP015455.1"/>
</dbReference>
<dbReference type="SFLD" id="SFLDG01132">
    <property type="entry name" value="C1.5.3:_5'-Nucleotidase_Like"/>
    <property type="match status" value="1"/>
</dbReference>
<dbReference type="Pfam" id="PF00702">
    <property type="entry name" value="Hydrolase"/>
    <property type="match status" value="1"/>
</dbReference>
<dbReference type="InterPro" id="IPR023214">
    <property type="entry name" value="HAD_sf"/>
</dbReference>
<dbReference type="NCBIfam" id="TIGR01509">
    <property type="entry name" value="HAD-SF-IA-v3"/>
    <property type="match status" value="1"/>
</dbReference>
<dbReference type="STRING" id="29542.A6070_00105"/>